<dbReference type="EMBL" id="JBHSZQ010000007">
    <property type="protein sequence ID" value="MFC7125571.1"/>
    <property type="molecule type" value="Genomic_DNA"/>
</dbReference>
<dbReference type="PROSITE" id="PS50234">
    <property type="entry name" value="VWFA"/>
    <property type="match status" value="1"/>
</dbReference>
<evidence type="ECO:0000313" key="3">
    <source>
        <dbReference type="EMBL" id="MFC7125571.1"/>
    </source>
</evidence>
<dbReference type="Gene3D" id="3.40.50.410">
    <property type="entry name" value="von Willebrand factor, type A domain"/>
    <property type="match status" value="1"/>
</dbReference>
<organism evidence="3 4">
    <name type="scientific">Halovenus rubra</name>
    <dbReference type="NCBI Taxonomy" id="869890"/>
    <lineage>
        <taxon>Archaea</taxon>
        <taxon>Methanobacteriati</taxon>
        <taxon>Methanobacteriota</taxon>
        <taxon>Stenosarchaea group</taxon>
        <taxon>Halobacteria</taxon>
        <taxon>Halobacteriales</taxon>
        <taxon>Haloarculaceae</taxon>
        <taxon>Halovenus</taxon>
    </lineage>
</organism>
<dbReference type="PROSITE" id="PS51257">
    <property type="entry name" value="PROKAR_LIPOPROTEIN"/>
    <property type="match status" value="1"/>
</dbReference>
<comment type="caution">
    <text evidence="3">The sequence shown here is derived from an EMBL/GenBank/DDBJ whole genome shotgun (WGS) entry which is preliminary data.</text>
</comment>
<sequence>MRTVLLIVLVAVLVLTAGCLGSPLGGDDGIDKQAGTDGSDGSDAGGDGTDGAASGNDGQLGYSVGGASDINNFRDNVEEGYLPLAADVTAEGAFKEYYFDTGATERCEELFCPSYSQAVSADPLSGEAEQYLTVGLNSGIEKSEFERDDLNLVVVVDTSGSMGDPFNSYYYDDDGERVETEERQKMGAAVNAVKTLVGQLDGPDRVGVVSFNDGARAVAPMQRVDERDMSELHENVESMSAYGGTNLDAGMQEAEEMVSEYADDSERETRVIYVTDAMPNQGGTSSEHLGDQLSDHAEDDIHSTFVGVGVDFNADLVDTITDTRGANYYSVQSAAQFQERMDEGFDYMVNPLVFNLSLSVETEGYKVEQVYGTASDGALDGNIMHVKTLFPSRTEGNRTKGGVVLLKLNDSGTGDAVELQTSYETGAGEDHTTTETVEFADREPEYFQNNGIRKAVALSRYVELSQNWIAYERGNIEGESPDAPEGGIESKENPYLGQWERQSEDLQVSPAYADRFATLVEYFESEIAAVGDESLQQELDILDLLIEAGSVEEQEDSNSVAVTVP</sequence>
<evidence type="ECO:0000256" key="1">
    <source>
        <dbReference type="SAM" id="MobiDB-lite"/>
    </source>
</evidence>
<reference evidence="3 4" key="1">
    <citation type="journal article" date="2014" name="Int. J. Syst. Evol. Microbiol.">
        <title>Complete genome sequence of Corynebacterium casei LMG S-19264T (=DSM 44701T), isolated from a smear-ripened cheese.</title>
        <authorList>
            <consortium name="US DOE Joint Genome Institute (JGI-PGF)"/>
            <person name="Walter F."/>
            <person name="Albersmeier A."/>
            <person name="Kalinowski J."/>
            <person name="Ruckert C."/>
        </authorList>
    </citation>
    <scope>NUCLEOTIDE SEQUENCE [LARGE SCALE GENOMIC DNA]</scope>
    <source>
        <strain evidence="3 4">CGMCC 4.7215</strain>
    </source>
</reference>
<evidence type="ECO:0000313" key="4">
    <source>
        <dbReference type="Proteomes" id="UP001596414"/>
    </source>
</evidence>
<dbReference type="AlphaFoldDB" id="A0ABD5X6X1"/>
<evidence type="ECO:0000259" key="2">
    <source>
        <dbReference type="PROSITE" id="PS50234"/>
    </source>
</evidence>
<dbReference type="InterPro" id="IPR051266">
    <property type="entry name" value="CLCR"/>
</dbReference>
<accession>A0ABD5X6X1</accession>
<dbReference type="PANTHER" id="PTHR10579">
    <property type="entry name" value="CALCIUM-ACTIVATED CHLORIDE CHANNEL REGULATOR"/>
    <property type="match status" value="1"/>
</dbReference>
<dbReference type="InterPro" id="IPR002035">
    <property type="entry name" value="VWF_A"/>
</dbReference>
<dbReference type="InterPro" id="IPR036465">
    <property type="entry name" value="vWFA_dom_sf"/>
</dbReference>
<feature type="region of interest" description="Disordered" evidence="1">
    <location>
        <begin position="28"/>
        <end position="58"/>
    </location>
</feature>
<proteinExistence type="predicted"/>
<protein>
    <submittedName>
        <fullName evidence="3">VWA domain-containing protein</fullName>
    </submittedName>
</protein>
<dbReference type="RefSeq" id="WP_267638567.1">
    <property type="nucleotide sequence ID" value="NZ_JAODIY010000016.1"/>
</dbReference>
<name>A0ABD5X6X1_9EURY</name>
<dbReference type="Proteomes" id="UP001596414">
    <property type="component" value="Unassembled WGS sequence"/>
</dbReference>
<gene>
    <name evidence="3" type="ORF">ACFQJ7_05895</name>
</gene>
<dbReference type="PANTHER" id="PTHR10579:SF43">
    <property type="entry name" value="ZINC FINGER (C3HC4-TYPE RING FINGER) FAMILY PROTEIN"/>
    <property type="match status" value="1"/>
</dbReference>
<dbReference type="SMART" id="SM00327">
    <property type="entry name" value="VWA"/>
    <property type="match status" value="1"/>
</dbReference>
<dbReference type="Pfam" id="PF13519">
    <property type="entry name" value="VWA_2"/>
    <property type="match status" value="1"/>
</dbReference>
<feature type="domain" description="VWFA" evidence="2">
    <location>
        <begin position="151"/>
        <end position="352"/>
    </location>
</feature>
<dbReference type="SUPFAM" id="SSF53300">
    <property type="entry name" value="vWA-like"/>
    <property type="match status" value="1"/>
</dbReference>